<proteinExistence type="predicted"/>
<evidence type="ECO:0000256" key="1">
    <source>
        <dbReference type="SAM" id="MobiDB-lite"/>
    </source>
</evidence>
<feature type="region of interest" description="Disordered" evidence="1">
    <location>
        <begin position="1"/>
        <end position="67"/>
    </location>
</feature>
<feature type="compositionally biased region" description="Polar residues" evidence="1">
    <location>
        <begin position="1"/>
        <end position="11"/>
    </location>
</feature>
<gene>
    <name evidence="2" type="primary">LRRC53</name>
</gene>
<dbReference type="EMBL" id="HAEG01002617">
    <property type="protein sequence ID" value="SBR67613.1"/>
    <property type="molecule type" value="Transcribed_RNA"/>
</dbReference>
<name>A0A1A8NEX8_9TELE</name>
<feature type="compositionally biased region" description="Polar residues" evidence="1">
    <location>
        <begin position="21"/>
        <end position="38"/>
    </location>
</feature>
<feature type="compositionally biased region" description="Polar residues" evidence="1">
    <location>
        <begin position="52"/>
        <end position="67"/>
    </location>
</feature>
<organism evidence="2">
    <name type="scientific">Nothobranchius pienaari</name>
    <dbReference type="NCBI Taxonomy" id="704102"/>
    <lineage>
        <taxon>Eukaryota</taxon>
        <taxon>Metazoa</taxon>
        <taxon>Chordata</taxon>
        <taxon>Craniata</taxon>
        <taxon>Vertebrata</taxon>
        <taxon>Euteleostomi</taxon>
        <taxon>Actinopterygii</taxon>
        <taxon>Neopterygii</taxon>
        <taxon>Teleostei</taxon>
        <taxon>Neoteleostei</taxon>
        <taxon>Acanthomorphata</taxon>
        <taxon>Ovalentaria</taxon>
        <taxon>Atherinomorphae</taxon>
        <taxon>Cyprinodontiformes</taxon>
        <taxon>Nothobranchiidae</taxon>
        <taxon>Nothobranchius</taxon>
    </lineage>
</organism>
<reference evidence="2" key="2">
    <citation type="submission" date="2016-06" db="EMBL/GenBank/DDBJ databases">
        <title>The genome of a short-lived fish provides insights into sex chromosome evolution and the genetic control of aging.</title>
        <authorList>
            <person name="Reichwald K."/>
            <person name="Felder M."/>
            <person name="Petzold A."/>
            <person name="Koch P."/>
            <person name="Groth M."/>
            <person name="Platzer M."/>
        </authorList>
    </citation>
    <scope>NUCLEOTIDE SEQUENCE</scope>
    <source>
        <tissue evidence="2">Brain</tissue>
    </source>
</reference>
<evidence type="ECO:0000313" key="2">
    <source>
        <dbReference type="EMBL" id="SBR67613.1"/>
    </source>
</evidence>
<feature type="non-terminal residue" evidence="2">
    <location>
        <position position="67"/>
    </location>
</feature>
<accession>A0A1A8NEX8</accession>
<feature type="non-terminal residue" evidence="2">
    <location>
        <position position="1"/>
    </location>
</feature>
<dbReference type="AlphaFoldDB" id="A0A1A8NEX8"/>
<protein>
    <submittedName>
        <fullName evidence="2">Uncharacterized protein</fullName>
    </submittedName>
</protein>
<sequence length="67" mass="6911">QNQLPSESSAPGTFLKPDPAGQSSQTGEGLLQPQTAPVTDSIPDRGQDVSGAPSQVSEQETTVDNMT</sequence>
<reference evidence="2" key="1">
    <citation type="submission" date="2016-05" db="EMBL/GenBank/DDBJ databases">
        <authorList>
            <person name="Lavstsen T."/>
            <person name="Jespersen J.S."/>
        </authorList>
    </citation>
    <scope>NUCLEOTIDE SEQUENCE</scope>
    <source>
        <tissue evidence="2">Brain</tissue>
    </source>
</reference>